<evidence type="ECO:0000256" key="4">
    <source>
        <dbReference type="ARBA" id="ARBA00023136"/>
    </source>
</evidence>
<feature type="transmembrane region" description="Helical" evidence="5">
    <location>
        <begin position="29"/>
        <end position="46"/>
    </location>
</feature>
<dbReference type="InterPro" id="IPR005178">
    <property type="entry name" value="Ostalpha/TMEM184C"/>
</dbReference>
<keyword evidence="6" id="KW-1185">Reference proteome</keyword>
<keyword evidence="2 5" id="KW-0812">Transmembrane</keyword>
<dbReference type="Pfam" id="PF03619">
    <property type="entry name" value="Solute_trans_a"/>
    <property type="match status" value="2"/>
</dbReference>
<sequence>MADNDTECWDSETPDTKQLISGSTTLEKSLLTVATVLTLLTALQFFESVYYLRNKIQTKLRRNKMIWVLGIYPIYSITCCIGLFVPRAAMITNFTAAIRAGRWLRRAVLQVSIIRPCVLFIAVVLWAGGKLSPGGVGLMEPFLWVTIVSIASTITAIQAIGILHTVSMEPLKEYQITPKFICIQLTLILGSVQLGLLTLLSNVGIIPCAYPFANQPRVYNIYNFLVICEFFLINIFSRFLFRTRRHGNTEQVMTPEEAIEAGKNHITFYKTPPNSPYLVKFSSKNEVVNDVCDDNTNDGTVNVAMEQPQKSENH</sequence>
<feature type="transmembrane region" description="Helical" evidence="5">
    <location>
        <begin position="187"/>
        <end position="213"/>
    </location>
</feature>
<keyword evidence="3 5" id="KW-1133">Transmembrane helix</keyword>
<evidence type="ECO:0000313" key="6">
    <source>
        <dbReference type="Proteomes" id="UP000694865"/>
    </source>
</evidence>
<dbReference type="PANTHER" id="PTHR23423">
    <property type="entry name" value="ORGANIC SOLUTE TRANSPORTER-RELATED"/>
    <property type="match status" value="1"/>
</dbReference>
<comment type="subcellular location">
    <subcellularLocation>
        <location evidence="1">Membrane</location>
        <topology evidence="1">Multi-pass membrane protein</topology>
    </subcellularLocation>
</comment>
<evidence type="ECO:0000256" key="2">
    <source>
        <dbReference type="ARBA" id="ARBA00022692"/>
    </source>
</evidence>
<keyword evidence="4 5" id="KW-0472">Membrane</keyword>
<gene>
    <name evidence="7" type="primary">LOC102804579</name>
</gene>
<dbReference type="SMART" id="SM01417">
    <property type="entry name" value="Solute_trans_a"/>
    <property type="match status" value="1"/>
</dbReference>
<reference evidence="7" key="1">
    <citation type="submission" date="2025-08" db="UniProtKB">
        <authorList>
            <consortium name="RefSeq"/>
        </authorList>
    </citation>
    <scope>IDENTIFICATION</scope>
    <source>
        <tissue evidence="7">Testes</tissue>
    </source>
</reference>
<accession>A0ABM0M245</accession>
<organism evidence="6 7">
    <name type="scientific">Saccoglossus kowalevskii</name>
    <name type="common">Acorn worm</name>
    <dbReference type="NCBI Taxonomy" id="10224"/>
    <lineage>
        <taxon>Eukaryota</taxon>
        <taxon>Metazoa</taxon>
        <taxon>Hemichordata</taxon>
        <taxon>Enteropneusta</taxon>
        <taxon>Harrimaniidae</taxon>
        <taxon>Saccoglossus</taxon>
    </lineage>
</organism>
<feature type="transmembrane region" description="Helical" evidence="5">
    <location>
        <begin position="141"/>
        <end position="166"/>
    </location>
</feature>
<feature type="transmembrane region" description="Helical" evidence="5">
    <location>
        <begin position="107"/>
        <end position="129"/>
    </location>
</feature>
<dbReference type="RefSeq" id="XP_006814086.1">
    <property type="nucleotide sequence ID" value="XM_006814023.1"/>
</dbReference>
<evidence type="ECO:0000256" key="3">
    <source>
        <dbReference type="ARBA" id="ARBA00022989"/>
    </source>
</evidence>
<evidence type="ECO:0000256" key="5">
    <source>
        <dbReference type="SAM" id="Phobius"/>
    </source>
</evidence>
<evidence type="ECO:0000256" key="1">
    <source>
        <dbReference type="ARBA" id="ARBA00004141"/>
    </source>
</evidence>
<dbReference type="GeneID" id="102804579"/>
<feature type="transmembrane region" description="Helical" evidence="5">
    <location>
        <begin position="219"/>
        <end position="241"/>
    </location>
</feature>
<proteinExistence type="predicted"/>
<dbReference type="Proteomes" id="UP000694865">
    <property type="component" value="Unplaced"/>
</dbReference>
<feature type="transmembrane region" description="Helical" evidence="5">
    <location>
        <begin position="66"/>
        <end position="86"/>
    </location>
</feature>
<protein>
    <submittedName>
        <fullName evidence="7">Organic solute transporter subunit alpha-like</fullName>
    </submittedName>
</protein>
<evidence type="ECO:0000313" key="7">
    <source>
        <dbReference type="RefSeq" id="XP_006814086.1"/>
    </source>
</evidence>
<name>A0ABM0M245_SACKO</name>